<sequence length="105" mass="12574">METLQRPDYKKIYADLLNLKFPEKIPSCQSFLAKKELSVQDVIHINTIIFPKKTAKNQQHRSYDRRSILEMLDFQKKNRLNNTQLAIHFRLSRNTVAKWKKLFIV</sequence>
<evidence type="ECO:0000313" key="2">
    <source>
        <dbReference type="Proteomes" id="UP000661696"/>
    </source>
</evidence>
<dbReference type="Proteomes" id="UP000661696">
    <property type="component" value="Unassembled WGS sequence"/>
</dbReference>
<comment type="caution">
    <text evidence="1">The sequence shown here is derived from an EMBL/GenBank/DDBJ whole genome shotgun (WGS) entry which is preliminary data.</text>
</comment>
<reference evidence="1 2" key="1">
    <citation type="submission" date="2020-12" db="EMBL/GenBank/DDBJ databases">
        <title>Chryseobacterium endoalhailicus sp. nov., isolated from seed of leguminous plant.</title>
        <authorList>
            <person name="Zhang X."/>
        </authorList>
    </citation>
    <scope>NUCLEOTIDE SEQUENCE [LARGE SCALE GENOMIC DNA]</scope>
    <source>
        <strain evidence="1 2">L7</strain>
    </source>
</reference>
<keyword evidence="2" id="KW-1185">Reference proteome</keyword>
<name>A0ABS1QG16_9FLAO</name>
<gene>
    <name evidence="1" type="ORF">JET18_11860</name>
</gene>
<accession>A0ABS1QG16</accession>
<dbReference type="EMBL" id="JAELVM010000002">
    <property type="protein sequence ID" value="MBL1221540.1"/>
    <property type="molecule type" value="Genomic_DNA"/>
</dbReference>
<protein>
    <submittedName>
        <fullName evidence="1">Helix-turn-helix domain-containing protein</fullName>
    </submittedName>
</protein>
<organism evidence="1 2">
    <name type="scientific">Chryseobacterium endalhagicum</name>
    <dbReference type="NCBI Taxonomy" id="2797638"/>
    <lineage>
        <taxon>Bacteria</taxon>
        <taxon>Pseudomonadati</taxon>
        <taxon>Bacteroidota</taxon>
        <taxon>Flavobacteriia</taxon>
        <taxon>Flavobacteriales</taxon>
        <taxon>Weeksellaceae</taxon>
        <taxon>Chryseobacterium group</taxon>
        <taxon>Chryseobacterium</taxon>
    </lineage>
</organism>
<dbReference type="RefSeq" id="WP_202091291.1">
    <property type="nucleotide sequence ID" value="NZ_JAELVM010000002.1"/>
</dbReference>
<evidence type="ECO:0000313" key="1">
    <source>
        <dbReference type="EMBL" id="MBL1221540.1"/>
    </source>
</evidence>
<proteinExistence type="predicted"/>